<sequence>MRSAYWKILWRRRCQGHTAVCGRGNFQSTRQRHGETCRAFSHRLRDAFDNLLARQHDTDVTMLSGHLLRDDFADSLLDSILHRQLRERIANTTDVSFLEPR</sequence>
<dbReference type="AlphaFoldDB" id="A0AAE0Y404"/>
<reference evidence="1" key="1">
    <citation type="journal article" date="2023" name="G3 (Bethesda)">
        <title>A reference genome for the long-term kleptoplast-retaining sea slug Elysia crispata morphotype clarki.</title>
        <authorList>
            <person name="Eastman K.E."/>
            <person name="Pendleton A.L."/>
            <person name="Shaikh M.A."/>
            <person name="Suttiyut T."/>
            <person name="Ogas R."/>
            <person name="Tomko P."/>
            <person name="Gavelis G."/>
            <person name="Widhalm J.R."/>
            <person name="Wisecaver J.H."/>
        </authorList>
    </citation>
    <scope>NUCLEOTIDE SEQUENCE</scope>
    <source>
        <strain evidence="1">ECLA1</strain>
    </source>
</reference>
<protein>
    <submittedName>
        <fullName evidence="1">Uncharacterized protein</fullName>
    </submittedName>
</protein>
<dbReference type="Proteomes" id="UP001283361">
    <property type="component" value="Unassembled WGS sequence"/>
</dbReference>
<dbReference type="EMBL" id="JAWDGP010006980">
    <property type="protein sequence ID" value="KAK3732140.1"/>
    <property type="molecule type" value="Genomic_DNA"/>
</dbReference>
<comment type="caution">
    <text evidence="1">The sequence shown here is derived from an EMBL/GenBank/DDBJ whole genome shotgun (WGS) entry which is preliminary data.</text>
</comment>
<organism evidence="1 2">
    <name type="scientific">Elysia crispata</name>
    <name type="common">lettuce slug</name>
    <dbReference type="NCBI Taxonomy" id="231223"/>
    <lineage>
        <taxon>Eukaryota</taxon>
        <taxon>Metazoa</taxon>
        <taxon>Spiralia</taxon>
        <taxon>Lophotrochozoa</taxon>
        <taxon>Mollusca</taxon>
        <taxon>Gastropoda</taxon>
        <taxon>Heterobranchia</taxon>
        <taxon>Euthyneura</taxon>
        <taxon>Panpulmonata</taxon>
        <taxon>Sacoglossa</taxon>
        <taxon>Placobranchoidea</taxon>
        <taxon>Plakobranchidae</taxon>
        <taxon>Elysia</taxon>
    </lineage>
</organism>
<evidence type="ECO:0000313" key="2">
    <source>
        <dbReference type="Proteomes" id="UP001283361"/>
    </source>
</evidence>
<evidence type="ECO:0000313" key="1">
    <source>
        <dbReference type="EMBL" id="KAK3732140.1"/>
    </source>
</evidence>
<accession>A0AAE0Y404</accession>
<name>A0AAE0Y404_9GAST</name>
<keyword evidence="2" id="KW-1185">Reference proteome</keyword>
<proteinExistence type="predicted"/>
<gene>
    <name evidence="1" type="ORF">RRG08_026522</name>
</gene>